<feature type="region of interest" description="Disordered" evidence="1">
    <location>
        <begin position="24"/>
        <end position="44"/>
    </location>
</feature>
<organism evidence="2 3">
    <name type="scientific">Wickerhamomyces pijperi</name>
    <name type="common">Yeast</name>
    <name type="synonym">Pichia pijperi</name>
    <dbReference type="NCBI Taxonomy" id="599730"/>
    <lineage>
        <taxon>Eukaryota</taxon>
        <taxon>Fungi</taxon>
        <taxon>Dikarya</taxon>
        <taxon>Ascomycota</taxon>
        <taxon>Saccharomycotina</taxon>
        <taxon>Saccharomycetes</taxon>
        <taxon>Phaffomycetales</taxon>
        <taxon>Wickerhamomycetaceae</taxon>
        <taxon>Wickerhamomyces</taxon>
    </lineage>
</organism>
<protein>
    <submittedName>
        <fullName evidence="2">Uncharacterized protein</fullName>
    </submittedName>
</protein>
<sequence>MVEQSAEIGTSLSIFASQDIITKSEQTQGKQQEPKGSKGNSSLSRVTAWDRNIGVITVAVLVKLLVVTRVTRVSCSDGNESGQVPNDKQHLADQNRPREDKFRPHKAHNGVNNQVQQGECGNKHRVSHPWFTFVELAQRARSNTNQSDSV</sequence>
<dbReference type="EMBL" id="JAEUBG010004644">
    <property type="protein sequence ID" value="KAH3680960.1"/>
    <property type="molecule type" value="Genomic_DNA"/>
</dbReference>
<reference evidence="2" key="2">
    <citation type="submission" date="2021-01" db="EMBL/GenBank/DDBJ databases">
        <authorList>
            <person name="Schikora-Tamarit M.A."/>
        </authorList>
    </citation>
    <scope>NUCLEOTIDE SEQUENCE</scope>
    <source>
        <strain evidence="2">CBS2887</strain>
    </source>
</reference>
<evidence type="ECO:0000313" key="3">
    <source>
        <dbReference type="Proteomes" id="UP000774326"/>
    </source>
</evidence>
<proteinExistence type="predicted"/>
<comment type="caution">
    <text evidence="2">The sequence shown here is derived from an EMBL/GenBank/DDBJ whole genome shotgun (WGS) entry which is preliminary data.</text>
</comment>
<accession>A0A9P8TJH2</accession>
<dbReference type="Proteomes" id="UP000774326">
    <property type="component" value="Unassembled WGS sequence"/>
</dbReference>
<name>A0A9P8TJH2_WICPI</name>
<keyword evidence="3" id="KW-1185">Reference proteome</keyword>
<dbReference type="AlphaFoldDB" id="A0A9P8TJH2"/>
<feature type="compositionally biased region" description="Basic and acidic residues" evidence="1">
    <location>
        <begin position="87"/>
        <end position="102"/>
    </location>
</feature>
<feature type="compositionally biased region" description="Polar residues" evidence="1">
    <location>
        <begin position="75"/>
        <end position="86"/>
    </location>
</feature>
<gene>
    <name evidence="2" type="ORF">WICPIJ_008045</name>
</gene>
<reference evidence="2" key="1">
    <citation type="journal article" date="2021" name="Open Biol.">
        <title>Shared evolutionary footprints suggest mitochondrial oxidative damage underlies multiple complex I losses in fungi.</title>
        <authorList>
            <person name="Schikora-Tamarit M.A."/>
            <person name="Marcet-Houben M."/>
            <person name="Nosek J."/>
            <person name="Gabaldon T."/>
        </authorList>
    </citation>
    <scope>NUCLEOTIDE SEQUENCE</scope>
    <source>
        <strain evidence="2">CBS2887</strain>
    </source>
</reference>
<feature type="region of interest" description="Disordered" evidence="1">
    <location>
        <begin position="75"/>
        <end position="117"/>
    </location>
</feature>
<evidence type="ECO:0000256" key="1">
    <source>
        <dbReference type="SAM" id="MobiDB-lite"/>
    </source>
</evidence>
<evidence type="ECO:0000313" key="2">
    <source>
        <dbReference type="EMBL" id="KAH3680960.1"/>
    </source>
</evidence>